<comment type="caution">
    <text evidence="6">The sequence shown here is derived from an EMBL/GenBank/DDBJ whole genome shotgun (WGS) entry which is preliminary data.</text>
</comment>
<feature type="compositionally biased region" description="Polar residues" evidence="4">
    <location>
        <begin position="577"/>
        <end position="602"/>
    </location>
</feature>
<keyword evidence="1" id="KW-0479">Metal-binding</keyword>
<feature type="compositionally biased region" description="Low complexity" evidence="4">
    <location>
        <begin position="32"/>
        <end position="47"/>
    </location>
</feature>
<evidence type="ECO:0000256" key="1">
    <source>
        <dbReference type="ARBA" id="ARBA00022723"/>
    </source>
</evidence>
<organism evidence="6 7">
    <name type="scientific">Phytophthora megakarya</name>
    <dbReference type="NCBI Taxonomy" id="4795"/>
    <lineage>
        <taxon>Eukaryota</taxon>
        <taxon>Sar</taxon>
        <taxon>Stramenopiles</taxon>
        <taxon>Oomycota</taxon>
        <taxon>Peronosporomycetes</taxon>
        <taxon>Peronosporales</taxon>
        <taxon>Peronosporaceae</taxon>
        <taxon>Phytophthora</taxon>
    </lineage>
</organism>
<feature type="compositionally biased region" description="Polar residues" evidence="4">
    <location>
        <begin position="400"/>
        <end position="412"/>
    </location>
</feature>
<dbReference type="InterPro" id="IPR016197">
    <property type="entry name" value="Chromo-like_dom_sf"/>
</dbReference>
<keyword evidence="7" id="KW-1185">Reference proteome</keyword>
<feature type="compositionally biased region" description="Acidic residues" evidence="4">
    <location>
        <begin position="338"/>
        <end position="361"/>
    </location>
</feature>
<evidence type="ECO:0000259" key="5">
    <source>
        <dbReference type="Pfam" id="PF00628"/>
    </source>
</evidence>
<gene>
    <name evidence="6" type="ORF">PHMEG_0006297</name>
</gene>
<proteinExistence type="predicted"/>
<evidence type="ECO:0000256" key="4">
    <source>
        <dbReference type="SAM" id="MobiDB-lite"/>
    </source>
</evidence>
<dbReference type="CDD" id="cd15517">
    <property type="entry name" value="PHD_TCF19_like"/>
    <property type="match status" value="1"/>
</dbReference>
<feature type="region of interest" description="Disordered" evidence="4">
    <location>
        <begin position="543"/>
        <end position="607"/>
    </location>
</feature>
<keyword evidence="3" id="KW-0862">Zinc</keyword>
<dbReference type="Gene3D" id="2.30.30.140">
    <property type="match status" value="1"/>
</dbReference>
<reference evidence="7" key="1">
    <citation type="submission" date="2017-03" db="EMBL/GenBank/DDBJ databases">
        <title>Phytopthora megakarya and P. palmivora, two closely related causual agents of cacao black pod achieved similar genome size and gene model numbers by different mechanisms.</title>
        <authorList>
            <person name="Ali S."/>
            <person name="Shao J."/>
            <person name="Larry D.J."/>
            <person name="Kronmiller B."/>
            <person name="Shen D."/>
            <person name="Strem M.D."/>
            <person name="Melnick R.L."/>
            <person name="Guiltinan M.J."/>
            <person name="Tyler B.M."/>
            <person name="Meinhardt L.W."/>
            <person name="Bailey B.A."/>
        </authorList>
    </citation>
    <scope>NUCLEOTIDE SEQUENCE [LARGE SCALE GENOMIC DNA]</scope>
    <source>
        <strain evidence="7">zdho120</strain>
    </source>
</reference>
<dbReference type="Proteomes" id="UP000198211">
    <property type="component" value="Unassembled WGS sequence"/>
</dbReference>
<feature type="region of interest" description="Disordered" evidence="4">
    <location>
        <begin position="387"/>
        <end position="496"/>
    </location>
</feature>
<feature type="compositionally biased region" description="Basic and acidic residues" evidence="4">
    <location>
        <begin position="389"/>
        <end position="399"/>
    </location>
</feature>
<evidence type="ECO:0000256" key="2">
    <source>
        <dbReference type="ARBA" id="ARBA00022771"/>
    </source>
</evidence>
<feature type="region of interest" description="Disordered" evidence="4">
    <location>
        <begin position="503"/>
        <end position="522"/>
    </location>
</feature>
<dbReference type="Pfam" id="PF00628">
    <property type="entry name" value="PHD"/>
    <property type="match status" value="1"/>
</dbReference>
<feature type="compositionally biased region" description="Basic and acidic residues" evidence="4">
    <location>
        <begin position="449"/>
        <end position="460"/>
    </location>
</feature>
<feature type="region of interest" description="Disordered" evidence="4">
    <location>
        <begin position="726"/>
        <end position="829"/>
    </location>
</feature>
<accession>A0A225WQU7</accession>
<dbReference type="AlphaFoldDB" id="A0A225WQU7"/>
<dbReference type="OrthoDB" id="21204at2759"/>
<evidence type="ECO:0000256" key="3">
    <source>
        <dbReference type="ARBA" id="ARBA00022833"/>
    </source>
</evidence>
<evidence type="ECO:0000313" key="7">
    <source>
        <dbReference type="Proteomes" id="UP000198211"/>
    </source>
</evidence>
<dbReference type="GO" id="GO:0008270">
    <property type="term" value="F:zinc ion binding"/>
    <property type="evidence" value="ECO:0007669"/>
    <property type="project" value="UniProtKB-KW"/>
</dbReference>
<feature type="compositionally biased region" description="Polar residues" evidence="4">
    <location>
        <begin position="473"/>
        <end position="488"/>
    </location>
</feature>
<name>A0A225WQU7_9STRA</name>
<dbReference type="InterPro" id="IPR019787">
    <property type="entry name" value="Znf_PHD-finger"/>
</dbReference>
<protein>
    <recommendedName>
        <fullName evidence="5">PHD-type domain-containing protein</fullName>
    </recommendedName>
</protein>
<feature type="region of interest" description="Disordered" evidence="4">
    <location>
        <begin position="1"/>
        <end position="50"/>
    </location>
</feature>
<dbReference type="InterPro" id="IPR013083">
    <property type="entry name" value="Znf_RING/FYVE/PHD"/>
</dbReference>
<sequence length="829" mass="89874">MGRNLKGKATKAGVGSQQKRRKKAGMGGGGSSPALSASSSSGGTSTPGHRECEQCGNNMLLEGVAKAWPVGKKSVVSTGCQICDFVAFRRSQRPCVQCTRTSCDHFCEWCGKGFHVKCAKLRNEDVDNPNGFCCHKCEAEQSEGHDTDDEETKGEERDEEDVGSRCGSCRLPFATTGKDLEDPKIATGFKVNQAVLVDNDEVLYNALITEVDTKGERIKIHFTRWSKSFDDWYAMDDEHINESLACDCCNNWFHIGCLPPIKSSGRWKDSTYVCPRCIDDARAFHNGNRSVLKAKAAYISTSNAIAKATKKVTSPKEIETVTVTVAKTKKPSKAVVVMDDDDEDMEENEDEEMKEEGDDDVMLSMMPSKRKRKLSNVTDSPVMAQLKENANEKPPKESNPEGSSNGRPTTAEVNAAEHTVKVATEAHSSPSKAAMAKIGASGKPGSGDTKTEKQEKKQTPKSDTAAADHSNRHSSSNTVMSLLNSPPANETPLKDFKATVTSLPLLNPAGNRNNTTATSSKPSVAMSKNFQVAFDILREVASQEIDEGGAPTKPKREKRPPGSRGGNATNKRAKLDTSISNATASPGVAGNSTVPDSNQSPQTRERIQMNSFVDLHFSIRKEMYLRFCRLEEEGMLTRDSAHLLRSLIYPTSERFQDLKFVYLVNKELPSVQLTKRLLEAVPYPPAVAKPIATTVPHAPPAAIRSPLGGKSLTGLPMSMGMFSAGLSRNSSPAGTSRMSLLPPPPGVSALLRPEPPRPDDSSRLPSGSAPTQPQSQTQATRISTGPVSAPVTTAKRPEMLIVEQLAPTHHTVTSQPQQQQQQQRLLNSR</sequence>
<dbReference type="EMBL" id="NBNE01000440">
    <property type="protein sequence ID" value="OWZ19459.1"/>
    <property type="molecule type" value="Genomic_DNA"/>
</dbReference>
<dbReference type="SUPFAM" id="SSF54160">
    <property type="entry name" value="Chromo domain-like"/>
    <property type="match status" value="1"/>
</dbReference>
<feature type="compositionally biased region" description="Low complexity" evidence="4">
    <location>
        <begin position="763"/>
        <end position="780"/>
    </location>
</feature>
<dbReference type="SUPFAM" id="SSF57903">
    <property type="entry name" value="FYVE/PHD zinc finger"/>
    <property type="match status" value="1"/>
</dbReference>
<dbReference type="InterPro" id="IPR011011">
    <property type="entry name" value="Znf_FYVE_PHD"/>
</dbReference>
<feature type="domain" description="PHD-type" evidence="5">
    <location>
        <begin position="240"/>
        <end position="277"/>
    </location>
</feature>
<feature type="region of interest" description="Disordered" evidence="4">
    <location>
        <begin position="144"/>
        <end position="165"/>
    </location>
</feature>
<feature type="compositionally biased region" description="Acidic residues" evidence="4">
    <location>
        <begin position="146"/>
        <end position="161"/>
    </location>
</feature>
<evidence type="ECO:0000313" key="6">
    <source>
        <dbReference type="EMBL" id="OWZ19459.1"/>
    </source>
</evidence>
<keyword evidence="2" id="KW-0863">Zinc-finger</keyword>
<feature type="compositionally biased region" description="Polar residues" evidence="4">
    <location>
        <begin position="726"/>
        <end position="738"/>
    </location>
</feature>
<feature type="region of interest" description="Disordered" evidence="4">
    <location>
        <begin position="337"/>
        <end position="362"/>
    </location>
</feature>
<dbReference type="Gene3D" id="3.30.40.10">
    <property type="entry name" value="Zinc/RING finger domain, C3HC4 (zinc finger)"/>
    <property type="match status" value="1"/>
</dbReference>